<name>A0A4R3N5G2_9GAMM</name>
<proteinExistence type="predicted"/>
<evidence type="ECO:0000256" key="1">
    <source>
        <dbReference type="SAM" id="MobiDB-lite"/>
    </source>
</evidence>
<dbReference type="RefSeq" id="WP_114959971.1">
    <property type="nucleotide sequence ID" value="NZ_MSZW01000001.1"/>
</dbReference>
<dbReference type="Proteomes" id="UP000295414">
    <property type="component" value="Unassembled WGS sequence"/>
</dbReference>
<keyword evidence="4" id="KW-1185">Reference proteome</keyword>
<accession>A0A4R3N5G2</accession>
<gene>
    <name evidence="3" type="ORF">EDC34_105111</name>
</gene>
<protein>
    <recommendedName>
        <fullName evidence="5">DUF3619 family protein</fullName>
    </recommendedName>
</protein>
<reference evidence="3 4" key="1">
    <citation type="submission" date="2019-03" db="EMBL/GenBank/DDBJ databases">
        <title>Genomic Encyclopedia of Type Strains, Phase IV (KMG-IV): sequencing the most valuable type-strain genomes for metagenomic binning, comparative biology and taxonomic classification.</title>
        <authorList>
            <person name="Goeker M."/>
        </authorList>
    </citation>
    <scope>NUCLEOTIDE SEQUENCE [LARGE SCALE GENOMIC DNA]</scope>
    <source>
        <strain evidence="3 4">DSM 13605</strain>
    </source>
</reference>
<organism evidence="3 4">
    <name type="scientific">Thermomonas haemolytica</name>
    <dbReference type="NCBI Taxonomy" id="141949"/>
    <lineage>
        <taxon>Bacteria</taxon>
        <taxon>Pseudomonadati</taxon>
        <taxon>Pseudomonadota</taxon>
        <taxon>Gammaproteobacteria</taxon>
        <taxon>Lysobacterales</taxon>
        <taxon>Lysobacteraceae</taxon>
        <taxon>Thermomonas</taxon>
    </lineage>
</organism>
<dbReference type="AlphaFoldDB" id="A0A4R3N5G2"/>
<dbReference type="OrthoDB" id="5976069at2"/>
<comment type="caution">
    <text evidence="3">The sequence shown here is derived from an EMBL/GenBank/DDBJ whole genome shotgun (WGS) entry which is preliminary data.</text>
</comment>
<keyword evidence="2" id="KW-0472">Membrane</keyword>
<keyword evidence="2" id="KW-1133">Transmembrane helix</keyword>
<dbReference type="EMBL" id="SMAP01000005">
    <property type="protein sequence ID" value="TCT23521.1"/>
    <property type="molecule type" value="Genomic_DNA"/>
</dbReference>
<keyword evidence="2" id="KW-0812">Transmembrane</keyword>
<evidence type="ECO:0008006" key="5">
    <source>
        <dbReference type="Google" id="ProtNLM"/>
    </source>
</evidence>
<sequence>MTRPTSSADRDAGRDLLFDASVRARHAEALQRLSPRVQAQLAQRRNAALRGQPAAARRAHRLHFAAAGFATLCALALGLHFQPGPSEAPGALPPAVTTAATAPTHKTTRAPSTLLDEDPEFYAWLGSSDARRVAME</sequence>
<evidence type="ECO:0000313" key="4">
    <source>
        <dbReference type="Proteomes" id="UP000295414"/>
    </source>
</evidence>
<feature type="region of interest" description="Disordered" evidence="1">
    <location>
        <begin position="85"/>
        <end position="112"/>
    </location>
</feature>
<feature type="compositionally biased region" description="Low complexity" evidence="1">
    <location>
        <begin position="88"/>
        <end position="111"/>
    </location>
</feature>
<evidence type="ECO:0000256" key="2">
    <source>
        <dbReference type="SAM" id="Phobius"/>
    </source>
</evidence>
<feature type="transmembrane region" description="Helical" evidence="2">
    <location>
        <begin position="62"/>
        <end position="81"/>
    </location>
</feature>
<evidence type="ECO:0000313" key="3">
    <source>
        <dbReference type="EMBL" id="TCT23521.1"/>
    </source>
</evidence>